<evidence type="ECO:0000313" key="2">
    <source>
        <dbReference type="Proteomes" id="UP000639643"/>
    </source>
</evidence>
<sequence length="94" mass="9899">MEAPGSAMSPAKALAQETLGRLGGGLLLSLRGFAAVSERHDAVDGSRYRVHVPGNRTVPHRTHLLLLQGRILSEATSIITFAFIISTYGGASSL</sequence>
<evidence type="ECO:0000313" key="1">
    <source>
        <dbReference type="EMBL" id="KAF6844271.1"/>
    </source>
</evidence>
<dbReference type="AlphaFoldDB" id="A0A8H6U8M1"/>
<protein>
    <submittedName>
        <fullName evidence="1">Uncharacterized protein</fullName>
    </submittedName>
</protein>
<dbReference type="EMBL" id="WIGM01000020">
    <property type="protein sequence ID" value="KAF6844271.1"/>
    <property type="molecule type" value="Genomic_DNA"/>
</dbReference>
<accession>A0A8H6U8M1</accession>
<reference evidence="1" key="1">
    <citation type="journal article" date="2020" name="Phytopathology">
        <title>Genome Sequence Resources of Colletotrichum truncatum, C. plurivorum, C. musicola, and C. sojae: Four Species Pathogenic to Soybean (Glycine max).</title>
        <authorList>
            <person name="Rogerio F."/>
            <person name="Boufleur T.R."/>
            <person name="Ciampi-Guillardi M."/>
            <person name="Sukno S.A."/>
            <person name="Thon M.R."/>
            <person name="Massola Junior N.S."/>
            <person name="Baroncelli R."/>
        </authorList>
    </citation>
    <scope>NUCLEOTIDE SEQUENCE</scope>
    <source>
        <strain evidence="1">LFN0074</strain>
    </source>
</reference>
<gene>
    <name evidence="1" type="ORF">CMUS01_01240</name>
</gene>
<name>A0A8H6U8M1_9PEZI</name>
<dbReference type="Proteomes" id="UP000639643">
    <property type="component" value="Unassembled WGS sequence"/>
</dbReference>
<proteinExistence type="predicted"/>
<organism evidence="1 2">
    <name type="scientific">Colletotrichum musicola</name>
    <dbReference type="NCBI Taxonomy" id="2175873"/>
    <lineage>
        <taxon>Eukaryota</taxon>
        <taxon>Fungi</taxon>
        <taxon>Dikarya</taxon>
        <taxon>Ascomycota</taxon>
        <taxon>Pezizomycotina</taxon>
        <taxon>Sordariomycetes</taxon>
        <taxon>Hypocreomycetidae</taxon>
        <taxon>Glomerellales</taxon>
        <taxon>Glomerellaceae</taxon>
        <taxon>Colletotrichum</taxon>
        <taxon>Colletotrichum orchidearum species complex</taxon>
    </lineage>
</organism>
<comment type="caution">
    <text evidence="1">The sequence shown here is derived from an EMBL/GenBank/DDBJ whole genome shotgun (WGS) entry which is preliminary data.</text>
</comment>
<keyword evidence="2" id="KW-1185">Reference proteome</keyword>